<dbReference type="OrthoDB" id="10585892at2759"/>
<protein>
    <submittedName>
        <fullName evidence="2">Unnamed protein product</fullName>
    </submittedName>
</protein>
<keyword evidence="3" id="KW-1185">Reference proteome</keyword>
<evidence type="ECO:0000256" key="1">
    <source>
        <dbReference type="SAM" id="MobiDB-lite"/>
    </source>
</evidence>
<feature type="region of interest" description="Disordered" evidence="1">
    <location>
        <begin position="102"/>
        <end position="130"/>
    </location>
</feature>
<feature type="compositionally biased region" description="Low complexity" evidence="1">
    <location>
        <begin position="120"/>
        <end position="130"/>
    </location>
</feature>
<name>A0A9W6XPJ2_9STRA</name>
<organism evidence="2 3">
    <name type="scientific">Phytophthora fragariaefolia</name>
    <dbReference type="NCBI Taxonomy" id="1490495"/>
    <lineage>
        <taxon>Eukaryota</taxon>
        <taxon>Sar</taxon>
        <taxon>Stramenopiles</taxon>
        <taxon>Oomycota</taxon>
        <taxon>Peronosporomycetes</taxon>
        <taxon>Peronosporales</taxon>
        <taxon>Peronosporaceae</taxon>
        <taxon>Phytophthora</taxon>
    </lineage>
</organism>
<comment type="caution">
    <text evidence="2">The sequence shown here is derived from an EMBL/GenBank/DDBJ whole genome shotgun (WGS) entry which is preliminary data.</text>
</comment>
<evidence type="ECO:0000313" key="2">
    <source>
        <dbReference type="EMBL" id="GMF42490.1"/>
    </source>
</evidence>
<accession>A0A9W6XPJ2</accession>
<sequence>MYSSKAIRATAATTPHALRDACRSCCWYKFPLNCRATSSAEEEPLSEISVQPSPLVSGVGAPAASEYVLLASPRSRCGRVVLPQGVNASVAMRVAPLAEFQLSPPATSSEDLPRPRSRQSTETESSLPSTPACLAPRCCTFSCGGRFPSENGCSVITPKPRPGSSAKSSRDCFSLVHRGSQFGQRVFRDSAADGYPLTAALPSVASALMSFPGCTVVECGSENPPPDEWQLASWPDGLQFTSAQLNLHR</sequence>
<dbReference type="AlphaFoldDB" id="A0A9W6XPJ2"/>
<dbReference type="EMBL" id="BSXT01001449">
    <property type="protein sequence ID" value="GMF42490.1"/>
    <property type="molecule type" value="Genomic_DNA"/>
</dbReference>
<gene>
    <name evidence="2" type="ORF">Pfra01_001393100</name>
</gene>
<dbReference type="Proteomes" id="UP001165121">
    <property type="component" value="Unassembled WGS sequence"/>
</dbReference>
<proteinExistence type="predicted"/>
<evidence type="ECO:0000313" key="3">
    <source>
        <dbReference type="Proteomes" id="UP001165121"/>
    </source>
</evidence>
<reference evidence="2" key="1">
    <citation type="submission" date="2023-04" db="EMBL/GenBank/DDBJ databases">
        <title>Phytophthora fragariaefolia NBRC 109709.</title>
        <authorList>
            <person name="Ichikawa N."/>
            <person name="Sato H."/>
            <person name="Tonouchi N."/>
        </authorList>
    </citation>
    <scope>NUCLEOTIDE SEQUENCE</scope>
    <source>
        <strain evidence="2">NBRC 109709</strain>
    </source>
</reference>